<dbReference type="Gene3D" id="3.90.1720.10">
    <property type="entry name" value="endopeptidase domain like (from Nostoc punctiforme)"/>
    <property type="match status" value="1"/>
</dbReference>
<feature type="chain" id="PRO_5016345125" evidence="1">
    <location>
        <begin position="23"/>
        <end position="208"/>
    </location>
</feature>
<evidence type="ECO:0000256" key="1">
    <source>
        <dbReference type="SAM" id="SignalP"/>
    </source>
</evidence>
<dbReference type="SUPFAM" id="SSF54001">
    <property type="entry name" value="Cysteine proteinases"/>
    <property type="match status" value="1"/>
</dbReference>
<dbReference type="Pfam" id="PF05257">
    <property type="entry name" value="CHAP"/>
    <property type="match status" value="1"/>
</dbReference>
<dbReference type="GO" id="GO:0016874">
    <property type="term" value="F:ligase activity"/>
    <property type="evidence" value="ECO:0007669"/>
    <property type="project" value="TreeGrafter"/>
</dbReference>
<dbReference type="OrthoDB" id="9765517at2"/>
<dbReference type="InterPro" id="IPR038765">
    <property type="entry name" value="Papain-like_cys_pep_sf"/>
</dbReference>
<feature type="signal peptide" evidence="1">
    <location>
        <begin position="1"/>
        <end position="22"/>
    </location>
</feature>
<comment type="caution">
    <text evidence="3">The sequence shown here is derived from an EMBL/GenBank/DDBJ whole genome shotgun (WGS) entry which is preliminary data.</text>
</comment>
<keyword evidence="1" id="KW-0732">Signal</keyword>
<dbReference type="InterPro" id="IPR007921">
    <property type="entry name" value="CHAP_dom"/>
</dbReference>
<evidence type="ECO:0000313" key="3">
    <source>
        <dbReference type="EMBL" id="PWV65971.1"/>
    </source>
</evidence>
<dbReference type="PANTHER" id="PTHR30094">
    <property type="entry name" value="BIFUNCTIONAL GLUTATHIONYLSPERMIDINE SYNTHETASE/AMIDASE-RELATED"/>
    <property type="match status" value="1"/>
</dbReference>
<dbReference type="InterPro" id="IPR051705">
    <property type="entry name" value="Gsp_Synthetase/Amidase"/>
</dbReference>
<evidence type="ECO:0000259" key="2">
    <source>
        <dbReference type="PROSITE" id="PS50911"/>
    </source>
</evidence>
<dbReference type="Proteomes" id="UP000246569">
    <property type="component" value="Unassembled WGS sequence"/>
</dbReference>
<gene>
    <name evidence="3" type="ORF">C7443_101457</name>
</gene>
<proteinExistence type="predicted"/>
<accession>A0A317N073</accession>
<name>A0A317N073_9GAMM</name>
<dbReference type="EMBL" id="QGTJ01000001">
    <property type="protein sequence ID" value="PWV65971.1"/>
    <property type="molecule type" value="Genomic_DNA"/>
</dbReference>
<evidence type="ECO:0000313" key="4">
    <source>
        <dbReference type="Proteomes" id="UP000246569"/>
    </source>
</evidence>
<protein>
    <submittedName>
        <fullName evidence="3">Glutathionylspermidine amidase/synthetase</fullName>
    </submittedName>
</protein>
<dbReference type="PROSITE" id="PS50911">
    <property type="entry name" value="CHAP"/>
    <property type="match status" value="1"/>
</dbReference>
<reference evidence="3 4" key="1">
    <citation type="submission" date="2018-05" db="EMBL/GenBank/DDBJ databases">
        <title>Genomic Encyclopedia of Type Strains, Phase IV (KMG-IV): sequencing the most valuable type-strain genomes for metagenomic binning, comparative biology and taxonomic classification.</title>
        <authorList>
            <person name="Goeker M."/>
        </authorList>
    </citation>
    <scope>NUCLEOTIDE SEQUENCE [LARGE SCALE GENOMIC DNA]</scope>
    <source>
        <strain evidence="3 4">DSM 23606</strain>
    </source>
</reference>
<dbReference type="AlphaFoldDB" id="A0A317N073"/>
<organism evidence="3 4">
    <name type="scientific">Plasticicumulans acidivorans</name>
    <dbReference type="NCBI Taxonomy" id="886464"/>
    <lineage>
        <taxon>Bacteria</taxon>
        <taxon>Pseudomonadati</taxon>
        <taxon>Pseudomonadota</taxon>
        <taxon>Gammaproteobacteria</taxon>
        <taxon>Candidatus Competibacteraceae</taxon>
        <taxon>Plasticicumulans</taxon>
    </lineage>
</organism>
<dbReference type="PANTHER" id="PTHR30094:SF0">
    <property type="entry name" value="BIFUNCTIONAL GLUTATHIONYLSPERMIDINE SYNTHETASE_AMIDASE-RELATED"/>
    <property type="match status" value="1"/>
</dbReference>
<sequence>MPTARVILFALLASLAGAPLSAEESALPPACRTDCVATFGSVLGRSPAGVEAYSNCSARCVLPRPNRLDGTYTGIQWQCVEYARRWLLARHGVVFGDVDVAADIWTRIDSVQRVADGAEFPLRAFLNGADSAPEVGDLLVYGRDYLRTGHVAIVTRRLADGVEVAEQNYLNQPWPADHARRIELIEHGGRWWLLDPYLIGWKRPELQP</sequence>
<feature type="domain" description="Peptidase C51" evidence="2">
    <location>
        <begin position="54"/>
        <end position="194"/>
    </location>
</feature>
<dbReference type="RefSeq" id="WP_110016949.1">
    <property type="nucleotide sequence ID" value="NZ_QGTJ01000001.1"/>
</dbReference>
<keyword evidence="4" id="KW-1185">Reference proteome</keyword>